<dbReference type="FunFam" id="3.40.50.300:FF:000468">
    <property type="entry name" value="ATP-dependent RNA helicase RhlE"/>
    <property type="match status" value="1"/>
</dbReference>
<dbReference type="AlphaFoldDB" id="A0A5C8KYT0"/>
<dbReference type="GO" id="GO:0005829">
    <property type="term" value="C:cytosol"/>
    <property type="evidence" value="ECO:0007669"/>
    <property type="project" value="TreeGrafter"/>
</dbReference>
<evidence type="ECO:0000259" key="13">
    <source>
        <dbReference type="PROSITE" id="PS51192"/>
    </source>
</evidence>
<dbReference type="PROSITE" id="PS00039">
    <property type="entry name" value="DEAD_ATP_HELICASE"/>
    <property type="match status" value="1"/>
</dbReference>
<dbReference type="CDD" id="cd00268">
    <property type="entry name" value="DEADc"/>
    <property type="match status" value="1"/>
</dbReference>
<dbReference type="CDD" id="cd18787">
    <property type="entry name" value="SF2_C_DEAD"/>
    <property type="match status" value="1"/>
</dbReference>
<feature type="short sequence motif" description="Q motif" evidence="10">
    <location>
        <begin position="1"/>
        <end position="29"/>
    </location>
</feature>
<evidence type="ECO:0000259" key="14">
    <source>
        <dbReference type="PROSITE" id="PS51194"/>
    </source>
</evidence>
<evidence type="ECO:0000256" key="4">
    <source>
        <dbReference type="ARBA" id="ARBA00022801"/>
    </source>
</evidence>
<evidence type="ECO:0000256" key="3">
    <source>
        <dbReference type="ARBA" id="ARBA00022741"/>
    </source>
</evidence>
<evidence type="ECO:0000256" key="1">
    <source>
        <dbReference type="ARBA" id="ARBA00012552"/>
    </source>
</evidence>
<reference evidence="16 17" key="1">
    <citation type="submission" date="2019-08" db="EMBL/GenBank/DDBJ databases">
        <authorList>
            <person name="Karlyshev A.V."/>
        </authorList>
    </citation>
    <scope>NUCLEOTIDE SEQUENCE [LARGE SCALE GENOMIC DNA]</scope>
    <source>
        <strain evidence="16 17">Alg18-2.2</strain>
    </source>
</reference>
<keyword evidence="2" id="KW-0963">Cytoplasm</keyword>
<evidence type="ECO:0000313" key="16">
    <source>
        <dbReference type="EMBL" id="TXK65977.1"/>
    </source>
</evidence>
<organism evidence="16 17">
    <name type="scientific">Alkalisalibacterium limincola</name>
    <dbReference type="NCBI Taxonomy" id="2699169"/>
    <lineage>
        <taxon>Bacteria</taxon>
        <taxon>Pseudomonadati</taxon>
        <taxon>Pseudomonadota</taxon>
        <taxon>Gammaproteobacteria</taxon>
        <taxon>Lysobacterales</taxon>
        <taxon>Lysobacteraceae</taxon>
        <taxon>Alkalisalibacterium</taxon>
    </lineage>
</organism>
<name>A0A5C8KYT0_9GAMM</name>
<dbReference type="EC" id="3.6.4.13" evidence="1"/>
<dbReference type="EMBL" id="VRTS01000001">
    <property type="protein sequence ID" value="TXK65977.1"/>
    <property type="molecule type" value="Genomic_DNA"/>
</dbReference>
<dbReference type="GO" id="GO:0042255">
    <property type="term" value="P:ribosome assembly"/>
    <property type="evidence" value="ECO:0007669"/>
    <property type="project" value="UniProtKB-ARBA"/>
</dbReference>
<accession>A0A5C8KYT0</accession>
<proteinExistence type="inferred from homology"/>
<evidence type="ECO:0000256" key="5">
    <source>
        <dbReference type="ARBA" id="ARBA00022806"/>
    </source>
</evidence>
<dbReference type="PROSITE" id="PS51194">
    <property type="entry name" value="HELICASE_CTER"/>
    <property type="match status" value="1"/>
</dbReference>
<dbReference type="Pfam" id="PF00271">
    <property type="entry name" value="Helicase_C"/>
    <property type="match status" value="1"/>
</dbReference>
<keyword evidence="3 11" id="KW-0547">Nucleotide-binding</keyword>
<feature type="domain" description="Helicase ATP-binding" evidence="13">
    <location>
        <begin position="32"/>
        <end position="207"/>
    </location>
</feature>
<evidence type="ECO:0000256" key="8">
    <source>
        <dbReference type="ARBA" id="ARBA00047984"/>
    </source>
</evidence>
<feature type="region of interest" description="Disordered" evidence="12">
    <location>
        <begin position="376"/>
        <end position="460"/>
    </location>
</feature>
<dbReference type="PROSITE" id="PS51195">
    <property type="entry name" value="Q_MOTIF"/>
    <property type="match status" value="1"/>
</dbReference>
<keyword evidence="4 11" id="KW-0378">Hydrolase</keyword>
<feature type="compositionally biased region" description="Basic residues" evidence="12">
    <location>
        <begin position="399"/>
        <end position="408"/>
    </location>
</feature>
<protein>
    <recommendedName>
        <fullName evidence="9">DEAD-box ATP-dependent RNA helicase RhpA</fullName>
        <ecNumber evidence="1">3.6.4.13</ecNumber>
    </recommendedName>
</protein>
<dbReference type="InterPro" id="IPR027417">
    <property type="entry name" value="P-loop_NTPase"/>
</dbReference>
<evidence type="ECO:0000256" key="10">
    <source>
        <dbReference type="PROSITE-ProRule" id="PRU00552"/>
    </source>
</evidence>
<dbReference type="Pfam" id="PF00270">
    <property type="entry name" value="DEAD"/>
    <property type="match status" value="1"/>
</dbReference>
<dbReference type="PANTHER" id="PTHR47959">
    <property type="entry name" value="ATP-DEPENDENT RNA HELICASE RHLE-RELATED"/>
    <property type="match status" value="1"/>
</dbReference>
<evidence type="ECO:0000256" key="12">
    <source>
        <dbReference type="SAM" id="MobiDB-lite"/>
    </source>
</evidence>
<dbReference type="InterPro" id="IPR014001">
    <property type="entry name" value="Helicase_ATP-bd"/>
</dbReference>
<dbReference type="SUPFAM" id="SSF52540">
    <property type="entry name" value="P-loop containing nucleoside triphosphate hydrolases"/>
    <property type="match status" value="2"/>
</dbReference>
<dbReference type="GO" id="GO:0003676">
    <property type="term" value="F:nucleic acid binding"/>
    <property type="evidence" value="ECO:0007669"/>
    <property type="project" value="InterPro"/>
</dbReference>
<evidence type="ECO:0000256" key="11">
    <source>
        <dbReference type="RuleBase" id="RU000492"/>
    </source>
</evidence>
<evidence type="ECO:0000256" key="2">
    <source>
        <dbReference type="ARBA" id="ARBA00022490"/>
    </source>
</evidence>
<keyword evidence="6 11" id="KW-0067">ATP-binding</keyword>
<dbReference type="SMART" id="SM00487">
    <property type="entry name" value="DEXDc"/>
    <property type="match status" value="1"/>
</dbReference>
<keyword evidence="17" id="KW-1185">Reference proteome</keyword>
<sequence>MSFESLGLSPALLRALADQGYTTPTPIQLQAIPLALDGGDLLAGAQTGTGKTAAFALPLLQRLAAQTPARGPRRPRALVLAPTRELALQVHENLRAYARHLSIHATAIFGGAGMGPQLDQLRRGVDVVVATPGRLIDHLDRRSVDLSGVEVLVLDEADRMLDMGFLPAIRRILGTLPKQRQTMLFSATFEARIKDLAQQFMRNPREVQVAPNNTIASTVTHRVHPVDAERKRDLLIHLLSVDTRRQTLVFSRTKHGADRLTKQIADAGINAVAIHGNKTQGARTRALKDFKTGRATVLVATDIAARGLDIDQLPVVINFDLPMVAEDYVHRIGRTGRAGAEGLALSLVADAEVSLLRAIQRLLGKNVDVEEVPGFTPKRTLRMGNDRPDNVRPAGNRAPTKHARRGHPARNAGAQPHAGPKKHGTRDAPAADPPARLTGDTRAAGVLSSPHALRGGRCAR</sequence>
<dbReference type="InterPro" id="IPR000629">
    <property type="entry name" value="RNA-helicase_DEAD-box_CS"/>
</dbReference>
<feature type="domain" description="Helicase C-terminal" evidence="14">
    <location>
        <begin position="233"/>
        <end position="380"/>
    </location>
</feature>
<evidence type="ECO:0000256" key="9">
    <source>
        <dbReference type="ARBA" id="ARBA00074363"/>
    </source>
</evidence>
<dbReference type="GO" id="GO:0005524">
    <property type="term" value="F:ATP binding"/>
    <property type="evidence" value="ECO:0007669"/>
    <property type="project" value="UniProtKB-KW"/>
</dbReference>
<dbReference type="GO" id="GO:0009266">
    <property type="term" value="P:response to temperature stimulus"/>
    <property type="evidence" value="ECO:0007669"/>
    <property type="project" value="UniProtKB-ARBA"/>
</dbReference>
<dbReference type="FunFam" id="3.40.50.300:FF:000108">
    <property type="entry name" value="ATP-dependent RNA helicase RhlE"/>
    <property type="match status" value="1"/>
</dbReference>
<dbReference type="SMART" id="SM00490">
    <property type="entry name" value="HELICc"/>
    <property type="match status" value="1"/>
</dbReference>
<dbReference type="RefSeq" id="WP_147890650.1">
    <property type="nucleotide sequence ID" value="NZ_VRTS01000001.1"/>
</dbReference>
<dbReference type="GO" id="GO:0016787">
    <property type="term" value="F:hydrolase activity"/>
    <property type="evidence" value="ECO:0007669"/>
    <property type="project" value="UniProtKB-KW"/>
</dbReference>
<gene>
    <name evidence="16" type="ORF">FU658_02655</name>
</gene>
<comment type="similarity">
    <text evidence="7 11">Belongs to the DEAD box helicase family.</text>
</comment>
<dbReference type="OrthoDB" id="9805696at2"/>
<dbReference type="InterPro" id="IPR044742">
    <property type="entry name" value="DEAD/DEAH_RhlB"/>
</dbReference>
<evidence type="ECO:0000256" key="6">
    <source>
        <dbReference type="ARBA" id="ARBA00022840"/>
    </source>
</evidence>
<comment type="catalytic activity">
    <reaction evidence="8">
        <text>ATP + H2O = ADP + phosphate + H(+)</text>
        <dbReference type="Rhea" id="RHEA:13065"/>
        <dbReference type="ChEBI" id="CHEBI:15377"/>
        <dbReference type="ChEBI" id="CHEBI:15378"/>
        <dbReference type="ChEBI" id="CHEBI:30616"/>
        <dbReference type="ChEBI" id="CHEBI:43474"/>
        <dbReference type="ChEBI" id="CHEBI:456216"/>
        <dbReference type="EC" id="3.6.4.13"/>
    </reaction>
</comment>
<dbReference type="PANTHER" id="PTHR47959:SF13">
    <property type="entry name" value="ATP-DEPENDENT RNA HELICASE RHLE"/>
    <property type="match status" value="1"/>
</dbReference>
<evidence type="ECO:0000313" key="17">
    <source>
        <dbReference type="Proteomes" id="UP000321248"/>
    </source>
</evidence>
<evidence type="ECO:0000259" key="15">
    <source>
        <dbReference type="PROSITE" id="PS51195"/>
    </source>
</evidence>
<evidence type="ECO:0000256" key="7">
    <source>
        <dbReference type="ARBA" id="ARBA00038437"/>
    </source>
</evidence>
<comment type="caution">
    <text evidence="16">The sequence shown here is derived from an EMBL/GenBank/DDBJ whole genome shotgun (WGS) entry which is preliminary data.</text>
</comment>
<dbReference type="Proteomes" id="UP000321248">
    <property type="component" value="Unassembled WGS sequence"/>
</dbReference>
<dbReference type="InterPro" id="IPR001650">
    <property type="entry name" value="Helicase_C-like"/>
</dbReference>
<dbReference type="InterPro" id="IPR014014">
    <property type="entry name" value="RNA_helicase_DEAD_Q_motif"/>
</dbReference>
<dbReference type="GO" id="GO:0003724">
    <property type="term" value="F:RNA helicase activity"/>
    <property type="evidence" value="ECO:0007669"/>
    <property type="project" value="UniProtKB-EC"/>
</dbReference>
<dbReference type="PROSITE" id="PS51192">
    <property type="entry name" value="HELICASE_ATP_BIND_1"/>
    <property type="match status" value="1"/>
</dbReference>
<feature type="domain" description="DEAD-box RNA helicase Q" evidence="15">
    <location>
        <begin position="1"/>
        <end position="29"/>
    </location>
</feature>
<dbReference type="InterPro" id="IPR050079">
    <property type="entry name" value="DEAD_box_RNA_helicase"/>
</dbReference>
<dbReference type="InterPro" id="IPR011545">
    <property type="entry name" value="DEAD/DEAH_box_helicase_dom"/>
</dbReference>
<dbReference type="Gene3D" id="3.40.50.300">
    <property type="entry name" value="P-loop containing nucleotide triphosphate hydrolases"/>
    <property type="match status" value="2"/>
</dbReference>
<keyword evidence="5 11" id="KW-0347">Helicase</keyword>